<dbReference type="SUPFAM" id="SSF50800">
    <property type="entry name" value="PK beta-barrel domain-like"/>
    <property type="match status" value="1"/>
</dbReference>
<dbReference type="OrthoDB" id="9786134at2"/>
<dbReference type="PROSITE" id="PS51340">
    <property type="entry name" value="MOSC"/>
    <property type="match status" value="1"/>
</dbReference>
<evidence type="ECO:0000313" key="2">
    <source>
        <dbReference type="EMBL" id="ACZ11068.1"/>
    </source>
</evidence>
<dbReference type="InterPro" id="IPR005302">
    <property type="entry name" value="MoCF_Sase_C"/>
</dbReference>
<evidence type="ECO:0000259" key="1">
    <source>
        <dbReference type="PROSITE" id="PS51340"/>
    </source>
</evidence>
<gene>
    <name evidence="2" type="ordered locus">Sdel_0030</name>
</gene>
<dbReference type="PANTHER" id="PTHR30212:SF2">
    <property type="entry name" value="PROTEIN YIIM"/>
    <property type="match status" value="1"/>
</dbReference>
<dbReference type="Proteomes" id="UP000002222">
    <property type="component" value="Chromosome"/>
</dbReference>
<dbReference type="InterPro" id="IPR011037">
    <property type="entry name" value="Pyrv_Knase-like_insert_dom_sf"/>
</dbReference>
<dbReference type="EMBL" id="CP001816">
    <property type="protein sequence ID" value="ACZ11068.1"/>
    <property type="molecule type" value="Genomic_DNA"/>
</dbReference>
<dbReference type="eggNOG" id="COG2258">
    <property type="taxonomic scope" value="Bacteria"/>
</dbReference>
<dbReference type="Gene3D" id="2.40.33.20">
    <property type="entry name" value="PK beta-barrel domain-like"/>
    <property type="match status" value="1"/>
</dbReference>
<dbReference type="STRING" id="525898.Sdel_0030"/>
<dbReference type="GO" id="GO:0030170">
    <property type="term" value="F:pyridoxal phosphate binding"/>
    <property type="evidence" value="ECO:0007669"/>
    <property type="project" value="InterPro"/>
</dbReference>
<feature type="domain" description="MOSC" evidence="1">
    <location>
        <begin position="36"/>
        <end position="171"/>
    </location>
</feature>
<proteinExistence type="predicted"/>
<keyword evidence="3" id="KW-1185">Reference proteome</keyword>
<reference evidence="3" key="1">
    <citation type="submission" date="2009-11" db="EMBL/GenBank/DDBJ databases">
        <title>The complete genome of Sulfurospirillum deleyianum DSM 6946.</title>
        <authorList>
            <consortium name="US DOE Joint Genome Institute (JGI-PGF)"/>
            <person name="Lucas S."/>
            <person name="Copeland A."/>
            <person name="Lapidus A."/>
            <person name="Glavina del Rio T."/>
            <person name="Dalin E."/>
            <person name="Tice H."/>
            <person name="Bruce D."/>
            <person name="Goodwin L."/>
            <person name="Pitluck S."/>
            <person name="Kyrpides N."/>
            <person name="Mavromatis K."/>
            <person name="Ivanova N."/>
            <person name="Ovchinnikova G."/>
            <person name="Munk A.C."/>
            <person name="Lu M."/>
            <person name="Brettin T."/>
            <person name="Detter J.C."/>
            <person name="Han C."/>
            <person name="Tapia R."/>
            <person name="Larimer F."/>
            <person name="Land M."/>
            <person name="Hauser L."/>
            <person name="Markowitz V."/>
            <person name="Cheng J.F."/>
            <person name="Hugenholtz P."/>
            <person name="Woyke T."/>
            <person name="Wu D."/>
            <person name="Aumann P."/>
            <person name="Schneider S."/>
            <person name="Lang E."/>
            <person name="Spring S."/>
            <person name="Klenk H.P."/>
            <person name="Eisen J.A."/>
        </authorList>
    </citation>
    <scope>NUCLEOTIDE SEQUENCE [LARGE SCALE GENOMIC DNA]</scope>
    <source>
        <strain evidence="3">ATCC 51133 / DSM 6946 / 5175</strain>
    </source>
</reference>
<dbReference type="PANTHER" id="PTHR30212">
    <property type="entry name" value="PROTEIN YIIM"/>
    <property type="match status" value="1"/>
</dbReference>
<sequence>MEAKVISLQTGRVQHYGDANKTTFFEKAWQSGFLKEPCEGKVHVGFMGLEGDEVADRLHHGGIHKALFANSYENYPHWAEFLALPSLPYGALGENLTLSGLHESSVMLGDIHTIGSAILQVSQPRKPCWKISRRWNHPTFTHEIFTSGLSGWYYTVLREGELQAGESVSVQRGRGDAISIWEANEAFKEPNLHAKTLEAILNIPSLAPSYYESIEKRLRNESDLGYMKVE</sequence>
<reference evidence="2 3" key="2">
    <citation type="journal article" date="2010" name="Stand. Genomic Sci.">
        <title>Complete genome sequence of Sulfurospirillum deleyianum type strain (5175).</title>
        <authorList>
            <person name="Sikorski J."/>
            <person name="Lapidus A."/>
            <person name="Copeland A."/>
            <person name="Glavina Del Rio T."/>
            <person name="Nolan M."/>
            <person name="Lucas S."/>
            <person name="Chen F."/>
            <person name="Tice H."/>
            <person name="Cheng J.F."/>
            <person name="Saunders E."/>
            <person name="Bruce D."/>
            <person name="Goodwin L."/>
            <person name="Pitluck S."/>
            <person name="Ovchinnikova G."/>
            <person name="Pati A."/>
            <person name="Ivanova N."/>
            <person name="Mavromatis K."/>
            <person name="Chen A."/>
            <person name="Palaniappan K."/>
            <person name="Chain P."/>
            <person name="Land M."/>
            <person name="Hauser L."/>
            <person name="Chang Y.J."/>
            <person name="Jeffries C.D."/>
            <person name="Brettin T."/>
            <person name="Detter J.C."/>
            <person name="Han C."/>
            <person name="Rohde M."/>
            <person name="Lang E."/>
            <person name="Spring S."/>
            <person name="Goker M."/>
            <person name="Bristow J."/>
            <person name="Eisen J.A."/>
            <person name="Markowitz V."/>
            <person name="Hugenholtz P."/>
            <person name="Kyrpides N.C."/>
            <person name="Klenk H.P."/>
        </authorList>
    </citation>
    <scope>NUCLEOTIDE SEQUENCE [LARGE SCALE GENOMIC DNA]</scope>
    <source>
        <strain evidence="3">ATCC 51133 / DSM 6946 / 5175</strain>
    </source>
</reference>
<dbReference type="KEGG" id="sdl:Sdel_0030"/>
<dbReference type="RefSeq" id="WP_012855834.1">
    <property type="nucleotide sequence ID" value="NC_013512.1"/>
</dbReference>
<evidence type="ECO:0000313" key="3">
    <source>
        <dbReference type="Proteomes" id="UP000002222"/>
    </source>
</evidence>
<dbReference type="AlphaFoldDB" id="D1B0S4"/>
<dbReference type="Pfam" id="PF03473">
    <property type="entry name" value="MOSC"/>
    <property type="match status" value="1"/>
</dbReference>
<dbReference type="HOGENOM" id="CLU_082566_1_0_7"/>
<dbReference type="GO" id="GO:0030151">
    <property type="term" value="F:molybdenum ion binding"/>
    <property type="evidence" value="ECO:0007669"/>
    <property type="project" value="InterPro"/>
</dbReference>
<dbReference type="InterPro" id="IPR052353">
    <property type="entry name" value="Benzoxazolinone_Detox_Enz"/>
</dbReference>
<protein>
    <submittedName>
        <fullName evidence="2">MOSC domain containing protein</fullName>
    </submittedName>
</protein>
<dbReference type="GO" id="GO:0003824">
    <property type="term" value="F:catalytic activity"/>
    <property type="evidence" value="ECO:0007669"/>
    <property type="project" value="InterPro"/>
</dbReference>
<organism evidence="2 3">
    <name type="scientific">Sulfurospirillum deleyianum (strain ATCC 51133 / DSM 6946 / 5175)</name>
    <dbReference type="NCBI Taxonomy" id="525898"/>
    <lineage>
        <taxon>Bacteria</taxon>
        <taxon>Pseudomonadati</taxon>
        <taxon>Campylobacterota</taxon>
        <taxon>Epsilonproteobacteria</taxon>
        <taxon>Campylobacterales</taxon>
        <taxon>Sulfurospirillaceae</taxon>
        <taxon>Sulfurospirillum</taxon>
    </lineage>
</organism>
<accession>D1B0S4</accession>
<name>D1B0S4_SULD5</name>